<dbReference type="PANTHER" id="PTHR24422:SF26">
    <property type="entry name" value="CHEMOTAXIS PROTEIN METHYLTRANSFERASE"/>
    <property type="match status" value="1"/>
</dbReference>
<dbReference type="CDD" id="cd02440">
    <property type="entry name" value="AdoMet_MTases"/>
    <property type="match status" value="1"/>
</dbReference>
<organism evidence="8 9">
    <name type="scientific">Methylobacterium oryzihabitans</name>
    <dbReference type="NCBI Taxonomy" id="2499852"/>
    <lineage>
        <taxon>Bacteria</taxon>
        <taxon>Pseudomonadati</taxon>
        <taxon>Pseudomonadota</taxon>
        <taxon>Alphaproteobacteria</taxon>
        <taxon>Hyphomicrobiales</taxon>
        <taxon>Methylobacteriaceae</taxon>
        <taxon>Methylobacterium</taxon>
    </lineage>
</organism>
<feature type="binding site" evidence="6">
    <location>
        <begin position="216"/>
        <end position="217"/>
    </location>
    <ligand>
        <name>S-adenosyl-L-methionine</name>
        <dbReference type="ChEBI" id="CHEBI:59789"/>
    </ligand>
</feature>
<sequence length="276" mass="30771">MSDRHFRAVADLIQDRVGIQIPDTKRTMLEGRLRKRMRALDLDSLDAYGRHLFEAGHLADEFVHLVDCVTTNKTDFFREPAHFDCLRDEMVPRLSRPGRAILKVWSAAASTGAEAYSLAMALDAMAVDGAGPGYVVLGTDVSMEVLRVASAGIYPTAMLDAVPPLLRRRYVMTARDPARAEGRIVPELRRRVRFRHLNLMDDAYPVDRDVDIVFCRNVLIYFDKPTQKAVLTRLAGHLRPGGYLVVGHSESMAGTGVPGLIQDASTVFRRTKDPLP</sequence>
<dbReference type="InterPro" id="IPR026024">
    <property type="entry name" value="Chemotaxis_MeTrfase_CheR"/>
</dbReference>
<comment type="function">
    <text evidence="5">Methylation of the membrane-bound methyl-accepting chemotaxis proteins (MCP) to form gamma-glutamyl methyl ester residues in MCP.</text>
</comment>
<evidence type="ECO:0000256" key="5">
    <source>
        <dbReference type="PIRNR" id="PIRNR000410"/>
    </source>
</evidence>
<keyword evidence="2 5" id="KW-0489">Methyltransferase</keyword>
<name>A0A3S2WGW9_9HYPH</name>
<feature type="domain" description="CheR-type methyltransferase" evidence="7">
    <location>
        <begin position="1"/>
        <end position="273"/>
    </location>
</feature>
<dbReference type="Pfam" id="PF03705">
    <property type="entry name" value="CheR_N"/>
    <property type="match status" value="1"/>
</dbReference>
<dbReference type="InterPro" id="IPR022641">
    <property type="entry name" value="CheR_N"/>
</dbReference>
<reference evidence="8 9" key="1">
    <citation type="submission" date="2019-01" db="EMBL/GenBank/DDBJ databases">
        <authorList>
            <person name="Chen W.-M."/>
        </authorList>
    </citation>
    <scope>NUCLEOTIDE SEQUENCE [LARGE SCALE GENOMIC DNA]</scope>
    <source>
        <strain evidence="8 9">TER-1</strain>
    </source>
</reference>
<feature type="binding site" evidence="6">
    <location>
        <position position="74"/>
    </location>
    <ligand>
        <name>S-adenosyl-L-methionine</name>
        <dbReference type="ChEBI" id="CHEBI:59789"/>
    </ligand>
</feature>
<dbReference type="InterPro" id="IPR022642">
    <property type="entry name" value="CheR_C"/>
</dbReference>
<feature type="binding site" evidence="6">
    <location>
        <position position="72"/>
    </location>
    <ligand>
        <name>S-adenosyl-L-methionine</name>
        <dbReference type="ChEBI" id="CHEBI:59789"/>
    </ligand>
</feature>
<evidence type="ECO:0000256" key="4">
    <source>
        <dbReference type="ARBA" id="ARBA00022691"/>
    </source>
</evidence>
<evidence type="ECO:0000256" key="6">
    <source>
        <dbReference type="PIRSR" id="PIRSR000410-1"/>
    </source>
</evidence>
<dbReference type="GO" id="GO:0008983">
    <property type="term" value="F:protein-glutamate O-methyltransferase activity"/>
    <property type="evidence" value="ECO:0007669"/>
    <property type="project" value="UniProtKB-EC"/>
</dbReference>
<dbReference type="Gene3D" id="1.10.155.10">
    <property type="entry name" value="Chemotaxis receptor methyltransferase CheR, N-terminal domain"/>
    <property type="match status" value="1"/>
</dbReference>
<dbReference type="PROSITE" id="PS50123">
    <property type="entry name" value="CHER"/>
    <property type="match status" value="1"/>
</dbReference>
<dbReference type="EMBL" id="SACP01000001">
    <property type="protein sequence ID" value="RVU21961.1"/>
    <property type="molecule type" value="Genomic_DNA"/>
</dbReference>
<dbReference type="SMART" id="SM00138">
    <property type="entry name" value="MeTrc"/>
    <property type="match status" value="1"/>
</dbReference>
<feature type="binding site" evidence="6">
    <location>
        <position position="140"/>
    </location>
    <ligand>
        <name>S-adenosyl-L-methionine</name>
        <dbReference type="ChEBI" id="CHEBI:59789"/>
    </ligand>
</feature>
<dbReference type="PANTHER" id="PTHR24422">
    <property type="entry name" value="CHEMOTAXIS PROTEIN METHYLTRANSFERASE"/>
    <property type="match status" value="1"/>
</dbReference>
<dbReference type="Gene3D" id="3.40.50.150">
    <property type="entry name" value="Vaccinia Virus protein VP39"/>
    <property type="match status" value="1"/>
</dbReference>
<keyword evidence="4 5" id="KW-0949">S-adenosyl-L-methionine</keyword>
<dbReference type="SUPFAM" id="SSF53335">
    <property type="entry name" value="S-adenosyl-L-methionine-dependent methyltransferases"/>
    <property type="match status" value="1"/>
</dbReference>
<comment type="catalytic activity">
    <reaction evidence="1 5">
        <text>L-glutamyl-[protein] + S-adenosyl-L-methionine = [protein]-L-glutamate 5-O-methyl ester + S-adenosyl-L-homocysteine</text>
        <dbReference type="Rhea" id="RHEA:24452"/>
        <dbReference type="Rhea" id="RHEA-COMP:10208"/>
        <dbReference type="Rhea" id="RHEA-COMP:10311"/>
        <dbReference type="ChEBI" id="CHEBI:29973"/>
        <dbReference type="ChEBI" id="CHEBI:57856"/>
        <dbReference type="ChEBI" id="CHEBI:59789"/>
        <dbReference type="ChEBI" id="CHEBI:82795"/>
        <dbReference type="EC" id="2.1.1.80"/>
    </reaction>
</comment>
<dbReference type="Pfam" id="PF01739">
    <property type="entry name" value="CheR"/>
    <property type="match status" value="1"/>
</dbReference>
<dbReference type="SUPFAM" id="SSF47757">
    <property type="entry name" value="Chemotaxis receptor methyltransferase CheR, N-terminal domain"/>
    <property type="match status" value="1"/>
</dbReference>
<keyword evidence="9" id="KW-1185">Reference proteome</keyword>
<feature type="binding site" evidence="6">
    <location>
        <position position="78"/>
    </location>
    <ligand>
        <name>S-adenosyl-L-methionine</name>
        <dbReference type="ChEBI" id="CHEBI:59789"/>
    </ligand>
</feature>
<proteinExistence type="predicted"/>
<feature type="binding site" evidence="6">
    <location>
        <begin position="198"/>
        <end position="199"/>
    </location>
    <ligand>
        <name>S-adenosyl-L-methionine</name>
        <dbReference type="ChEBI" id="CHEBI:59789"/>
    </ligand>
</feature>
<dbReference type="GO" id="GO:0032259">
    <property type="term" value="P:methylation"/>
    <property type="evidence" value="ECO:0007669"/>
    <property type="project" value="UniProtKB-KW"/>
</dbReference>
<feature type="binding site" evidence="6">
    <location>
        <position position="114"/>
    </location>
    <ligand>
        <name>S-adenosyl-L-methionine</name>
        <dbReference type="ChEBI" id="CHEBI:59789"/>
    </ligand>
</feature>
<dbReference type="InterPro" id="IPR029063">
    <property type="entry name" value="SAM-dependent_MTases_sf"/>
</dbReference>
<comment type="caution">
    <text evidence="8">The sequence shown here is derived from an EMBL/GenBank/DDBJ whole genome shotgun (WGS) entry which is preliminary data.</text>
</comment>
<dbReference type="PIRSF" id="PIRSF000410">
    <property type="entry name" value="CheR"/>
    <property type="match status" value="1"/>
</dbReference>
<keyword evidence="3 5" id="KW-0808">Transferase</keyword>
<dbReference type="PRINTS" id="PR00996">
    <property type="entry name" value="CHERMTFRASE"/>
</dbReference>
<gene>
    <name evidence="8" type="ORF">EOE48_01370</name>
</gene>
<evidence type="ECO:0000259" key="7">
    <source>
        <dbReference type="PROSITE" id="PS50123"/>
    </source>
</evidence>
<evidence type="ECO:0000256" key="3">
    <source>
        <dbReference type="ARBA" id="ARBA00022679"/>
    </source>
</evidence>
<dbReference type="OrthoDB" id="9816309at2"/>
<dbReference type="AlphaFoldDB" id="A0A3S2WGW9"/>
<accession>A0A3S2WGW9</accession>
<dbReference type="InterPro" id="IPR000780">
    <property type="entry name" value="CheR_MeTrfase"/>
</dbReference>
<dbReference type="Proteomes" id="UP000286997">
    <property type="component" value="Unassembled WGS sequence"/>
</dbReference>
<dbReference type="InterPro" id="IPR036804">
    <property type="entry name" value="CheR_N_sf"/>
</dbReference>
<evidence type="ECO:0000256" key="2">
    <source>
        <dbReference type="ARBA" id="ARBA00022603"/>
    </source>
</evidence>
<dbReference type="EC" id="2.1.1.80" evidence="5"/>
<evidence type="ECO:0000313" key="8">
    <source>
        <dbReference type="EMBL" id="RVU21961.1"/>
    </source>
</evidence>
<evidence type="ECO:0000313" key="9">
    <source>
        <dbReference type="Proteomes" id="UP000286997"/>
    </source>
</evidence>
<protein>
    <recommendedName>
        <fullName evidence="5">Chemotaxis protein methyltransferase</fullName>
        <ecNumber evidence="5">2.1.1.80</ecNumber>
    </recommendedName>
</protein>
<dbReference type="InterPro" id="IPR050903">
    <property type="entry name" value="Bact_Chemotaxis_MeTrfase"/>
</dbReference>
<evidence type="ECO:0000256" key="1">
    <source>
        <dbReference type="ARBA" id="ARBA00001541"/>
    </source>
</evidence>